<dbReference type="Gene3D" id="3.30.50.10">
    <property type="entry name" value="Erythroid Transcription Factor GATA-1, subunit A"/>
    <property type="match status" value="1"/>
</dbReference>
<dbReference type="EMBL" id="LYDR01000116">
    <property type="protein sequence ID" value="ODA30118.1"/>
    <property type="molecule type" value="Genomic_DNA"/>
</dbReference>
<evidence type="ECO:0000313" key="5">
    <source>
        <dbReference type="Proteomes" id="UP000094828"/>
    </source>
</evidence>
<dbReference type="RefSeq" id="WP_068849154.1">
    <property type="nucleotide sequence ID" value="NZ_LYDR01000116.1"/>
</dbReference>
<comment type="function">
    <text evidence="3">Inhibits all the catalytic activities of DNA gyrase by preventing its interaction with DNA. Acts by binding directly to the C-terminal domain of GyrB, which probably disrupts DNA binding by the gyrase.</text>
</comment>
<keyword evidence="2 3" id="KW-0862">Zinc</keyword>
<protein>
    <recommendedName>
        <fullName evidence="3">DNA gyrase inhibitor YacG</fullName>
    </recommendedName>
</protein>
<feature type="binding site" evidence="3">
    <location>
        <position position="30"/>
    </location>
    <ligand>
        <name>Zn(2+)</name>
        <dbReference type="ChEBI" id="CHEBI:29105"/>
    </ligand>
</feature>
<evidence type="ECO:0000256" key="1">
    <source>
        <dbReference type="ARBA" id="ARBA00022723"/>
    </source>
</evidence>
<reference evidence="4 5" key="1">
    <citation type="submission" date="2016-05" db="EMBL/GenBank/DDBJ databases">
        <title>Genomic and physiological characterization of Planctopirus sp. isolated from fresh water lake.</title>
        <authorList>
            <person name="Subhash Y."/>
            <person name="Ramana C."/>
        </authorList>
    </citation>
    <scope>NUCLEOTIDE SEQUENCE [LARGE SCALE GENOMIC DNA]</scope>
    <source>
        <strain evidence="4 5">JC280</strain>
    </source>
</reference>
<accession>A0A1C3EA63</accession>
<dbReference type="SUPFAM" id="SSF57716">
    <property type="entry name" value="Glucocorticoid receptor-like (DNA-binding domain)"/>
    <property type="match status" value="1"/>
</dbReference>
<dbReference type="GO" id="GO:0008657">
    <property type="term" value="F:DNA topoisomerase type II (double strand cut, ATP-hydrolyzing) inhibitor activity"/>
    <property type="evidence" value="ECO:0007669"/>
    <property type="project" value="UniProtKB-UniRule"/>
</dbReference>
<dbReference type="GO" id="GO:0006355">
    <property type="term" value="P:regulation of DNA-templated transcription"/>
    <property type="evidence" value="ECO:0007669"/>
    <property type="project" value="InterPro"/>
</dbReference>
<dbReference type="PANTHER" id="PTHR36150">
    <property type="entry name" value="DNA GYRASE INHIBITOR YACG"/>
    <property type="match status" value="1"/>
</dbReference>
<feature type="binding site" evidence="3">
    <location>
        <position position="7"/>
    </location>
    <ligand>
        <name>Zn(2+)</name>
        <dbReference type="ChEBI" id="CHEBI:29105"/>
    </ligand>
</feature>
<dbReference type="HAMAP" id="MF_00649">
    <property type="entry name" value="DNA_gyrase_inhibitor_YacG"/>
    <property type="match status" value="1"/>
</dbReference>
<dbReference type="InterPro" id="IPR013088">
    <property type="entry name" value="Znf_NHR/GATA"/>
</dbReference>
<keyword evidence="5" id="KW-1185">Reference proteome</keyword>
<evidence type="ECO:0000313" key="4">
    <source>
        <dbReference type="EMBL" id="ODA30118.1"/>
    </source>
</evidence>
<dbReference type="OrthoDB" id="9809663at2"/>
<comment type="similarity">
    <text evidence="3">Belongs to the DNA gyrase inhibitor YacG family.</text>
</comment>
<feature type="binding site" evidence="3">
    <location>
        <position position="10"/>
    </location>
    <ligand>
        <name>Zn(2+)</name>
        <dbReference type="ChEBI" id="CHEBI:29105"/>
    </ligand>
</feature>
<dbReference type="PANTHER" id="PTHR36150:SF1">
    <property type="entry name" value="DNA GYRASE INHIBITOR YACG"/>
    <property type="match status" value="1"/>
</dbReference>
<dbReference type="GO" id="GO:0008270">
    <property type="term" value="F:zinc ion binding"/>
    <property type="evidence" value="ECO:0007669"/>
    <property type="project" value="UniProtKB-UniRule"/>
</dbReference>
<dbReference type="InterPro" id="IPR005584">
    <property type="entry name" value="DNA_gyrase_inhibitor_YacG"/>
</dbReference>
<dbReference type="AlphaFoldDB" id="A0A1C3EA63"/>
<dbReference type="Pfam" id="PF03884">
    <property type="entry name" value="YacG"/>
    <property type="match status" value="1"/>
</dbReference>
<name>A0A1C3EA63_9PLAN</name>
<organism evidence="4 5">
    <name type="scientific">Planctopirus hydrillae</name>
    <dbReference type="NCBI Taxonomy" id="1841610"/>
    <lineage>
        <taxon>Bacteria</taxon>
        <taxon>Pseudomonadati</taxon>
        <taxon>Planctomycetota</taxon>
        <taxon>Planctomycetia</taxon>
        <taxon>Planctomycetales</taxon>
        <taxon>Planctomycetaceae</taxon>
        <taxon>Planctopirus</taxon>
    </lineage>
</organism>
<dbReference type="STRING" id="1841610.A6X21_07130"/>
<evidence type="ECO:0000256" key="3">
    <source>
        <dbReference type="HAMAP-Rule" id="MF_00649"/>
    </source>
</evidence>
<comment type="cofactor">
    <cofactor evidence="3">
        <name>Zn(2+)</name>
        <dbReference type="ChEBI" id="CHEBI:29105"/>
    </cofactor>
    <text evidence="3">Binds 1 zinc ion.</text>
</comment>
<feature type="binding site" evidence="3">
    <location>
        <position position="26"/>
    </location>
    <ligand>
        <name>Zn(2+)</name>
        <dbReference type="ChEBI" id="CHEBI:29105"/>
    </ligand>
</feature>
<keyword evidence="1 3" id="KW-0479">Metal-binding</keyword>
<sequence length="75" mass="8851">MIRPTTCPICQHVAPQASVNAYFPFCSERCKLVDFSRWWDGKYQIVDHLDEDRLLELQERTDSNSRHDSSDAEEY</sequence>
<comment type="subunit">
    <text evidence="3">Interacts with GyrB.</text>
</comment>
<dbReference type="Proteomes" id="UP000094828">
    <property type="component" value="Unassembled WGS sequence"/>
</dbReference>
<comment type="caution">
    <text evidence="4">The sequence shown here is derived from an EMBL/GenBank/DDBJ whole genome shotgun (WGS) entry which is preliminary data.</text>
</comment>
<evidence type="ECO:0000256" key="2">
    <source>
        <dbReference type="ARBA" id="ARBA00022833"/>
    </source>
</evidence>
<gene>
    <name evidence="3" type="primary">yacG</name>
    <name evidence="4" type="ORF">A6X21_07130</name>
</gene>
<proteinExistence type="inferred from homology"/>